<keyword evidence="2" id="KW-1185">Reference proteome</keyword>
<dbReference type="Proteomes" id="UP000500767">
    <property type="component" value="Chromosome"/>
</dbReference>
<reference evidence="1 2" key="1">
    <citation type="journal article" date="2014" name="World J. Microbiol. Biotechnol.">
        <title>Biodiversity and physiological characteristics of Antarctic and Arctic lichens-associated bacteria.</title>
        <authorList>
            <person name="Lee Y.M."/>
            <person name="Kim E.H."/>
            <person name="Lee H.K."/>
            <person name="Hong S.G."/>
        </authorList>
    </citation>
    <scope>NUCLEOTIDE SEQUENCE [LARGE SCALE GENOMIC DNA]</scope>
    <source>
        <strain evidence="1 2">PAMC 26569</strain>
    </source>
</reference>
<protein>
    <recommendedName>
        <fullName evidence="3">LysM domain-containing protein</fullName>
    </recommendedName>
</protein>
<proteinExistence type="predicted"/>
<evidence type="ECO:0008006" key="3">
    <source>
        <dbReference type="Google" id="ProtNLM"/>
    </source>
</evidence>
<dbReference type="KEGG" id="lck:HN018_10800"/>
<dbReference type="AlphaFoldDB" id="A0A6M8HW44"/>
<evidence type="ECO:0000313" key="1">
    <source>
        <dbReference type="EMBL" id="QKE92588.1"/>
    </source>
</evidence>
<evidence type="ECO:0000313" key="2">
    <source>
        <dbReference type="Proteomes" id="UP000500767"/>
    </source>
</evidence>
<name>A0A6M8HW44_9PROT</name>
<sequence length="61" mass="6379">MRTILVAGTDLFSVASRELGDATQWYRIAALNGVSDPMIFGLTSLHIPDFDASAGNGLPGA</sequence>
<organism evidence="1 2">
    <name type="scientific">Lichenicola cladoniae</name>
    <dbReference type="NCBI Taxonomy" id="1484109"/>
    <lineage>
        <taxon>Bacteria</taxon>
        <taxon>Pseudomonadati</taxon>
        <taxon>Pseudomonadota</taxon>
        <taxon>Alphaproteobacteria</taxon>
        <taxon>Acetobacterales</taxon>
        <taxon>Acetobacteraceae</taxon>
        <taxon>Lichenicola</taxon>
    </lineage>
</organism>
<gene>
    <name evidence="1" type="ORF">HN018_10800</name>
</gene>
<accession>A0A6M8HW44</accession>
<dbReference type="EMBL" id="CP053708">
    <property type="protein sequence ID" value="QKE92588.1"/>
    <property type="molecule type" value="Genomic_DNA"/>
</dbReference>